<protein>
    <submittedName>
        <fullName evidence="2">Benzoyl-CoA reductase/2-hydroxyglutaryl-CoA dehydratase subunit BcrC/BadD/HgdB</fullName>
    </submittedName>
</protein>
<dbReference type="Pfam" id="PF06050">
    <property type="entry name" value="HGD-D"/>
    <property type="match status" value="1"/>
</dbReference>
<dbReference type="Gene3D" id="3.40.50.11900">
    <property type="match status" value="1"/>
</dbReference>
<dbReference type="AlphaFoldDB" id="A0A840UQW1"/>
<organism evidence="2 3">
    <name type="scientific">Desulfoprunum benzoelyticum</name>
    <dbReference type="NCBI Taxonomy" id="1506996"/>
    <lineage>
        <taxon>Bacteria</taxon>
        <taxon>Pseudomonadati</taxon>
        <taxon>Thermodesulfobacteriota</taxon>
        <taxon>Desulfobulbia</taxon>
        <taxon>Desulfobulbales</taxon>
        <taxon>Desulfobulbaceae</taxon>
        <taxon>Desulfoprunum</taxon>
    </lineage>
</organism>
<gene>
    <name evidence="2" type="ORF">HNQ81_000743</name>
</gene>
<dbReference type="Proteomes" id="UP000539642">
    <property type="component" value="Unassembled WGS sequence"/>
</dbReference>
<keyword evidence="3" id="KW-1185">Reference proteome</keyword>
<dbReference type="Gene3D" id="3.40.50.11890">
    <property type="match status" value="1"/>
</dbReference>
<dbReference type="NCBIfam" id="NF040772">
    <property type="entry name" value="double_cubane"/>
    <property type="match status" value="1"/>
</dbReference>
<comment type="similarity">
    <text evidence="1">Belongs to the FldB/FldC dehydratase alpha/beta subunit family.</text>
</comment>
<comment type="caution">
    <text evidence="2">The sequence shown here is derived from an EMBL/GenBank/DDBJ whole genome shotgun (WGS) entry which is preliminary data.</text>
</comment>
<reference evidence="2 3" key="1">
    <citation type="submission" date="2020-08" db="EMBL/GenBank/DDBJ databases">
        <title>Genomic Encyclopedia of Type Strains, Phase IV (KMG-IV): sequencing the most valuable type-strain genomes for metagenomic binning, comparative biology and taxonomic classification.</title>
        <authorList>
            <person name="Goeker M."/>
        </authorList>
    </citation>
    <scope>NUCLEOTIDE SEQUENCE [LARGE SCALE GENOMIC DNA]</scope>
    <source>
        <strain evidence="2 3">DSM 28570</strain>
    </source>
</reference>
<dbReference type="PANTHER" id="PTHR30548:SF6">
    <property type="entry name" value="DEHYDRATASE SUBUNIT YJIM-RELATED"/>
    <property type="match status" value="1"/>
</dbReference>
<name>A0A840UQW1_9BACT</name>
<sequence length="379" mass="41635">MTIYDDHYLGGIEERVIRDTETARAAGAKVVGVYCAFTPKELIAAAGAIPVALCSGSDFPIPLAEQHLPRNLCALIKSSYGHAIGDSCPYFRATDLLIADATCDGKKKMFELLGRKRPLYLLQLPQTSATAESHAYWLGELRRIKVILEEETGTVITDDAIRKQIRLYNRLRTIVHEAFLLNTGPIPLLSGRELDTVTSVAGFELNLETRIAEITAALGEIKERDKDDDYIASVAGRPRILLTGCPTTNRKVLHLLEDCGGIVVAMESCGGLKTVGGLVPEQGDPLKNLAANYLSIPCACMTPNKARLDLLLAIIRDYRIDGVVELTWDGCHTYNVESFQVEECVQATGLPYLHVITDYSENDTGQLKTRIEAFLELLN</sequence>
<dbReference type="RefSeq" id="WP_183348419.1">
    <property type="nucleotide sequence ID" value="NZ_JACHEO010000002.1"/>
</dbReference>
<dbReference type="InterPro" id="IPR010327">
    <property type="entry name" value="FldB/FldC_alpha/beta"/>
</dbReference>
<dbReference type="PANTHER" id="PTHR30548">
    <property type="entry name" value="2-HYDROXYGLUTARYL-COA DEHYDRATASE, D-COMPONENT-RELATED"/>
    <property type="match status" value="1"/>
</dbReference>
<evidence type="ECO:0000313" key="2">
    <source>
        <dbReference type="EMBL" id="MBB5347033.1"/>
    </source>
</evidence>
<evidence type="ECO:0000256" key="1">
    <source>
        <dbReference type="ARBA" id="ARBA00005806"/>
    </source>
</evidence>
<proteinExistence type="inferred from homology"/>
<evidence type="ECO:0000313" key="3">
    <source>
        <dbReference type="Proteomes" id="UP000539642"/>
    </source>
</evidence>
<dbReference type="EMBL" id="JACHEO010000002">
    <property type="protein sequence ID" value="MBB5347033.1"/>
    <property type="molecule type" value="Genomic_DNA"/>
</dbReference>
<dbReference type="InterPro" id="IPR047678">
    <property type="entry name" value="YjiM-like"/>
</dbReference>
<accession>A0A840UQW1</accession>